<protein>
    <submittedName>
        <fullName evidence="3">Beta transducin</fullName>
    </submittedName>
</protein>
<dbReference type="AlphaFoldDB" id="A0A8H5X3Z9"/>
<dbReference type="PANTHER" id="PTHR10622:SF10">
    <property type="entry name" value="HET DOMAIN-CONTAINING PROTEIN"/>
    <property type="match status" value="1"/>
</dbReference>
<dbReference type="InterPro" id="IPR010730">
    <property type="entry name" value="HET"/>
</dbReference>
<dbReference type="InterPro" id="IPR058525">
    <property type="entry name" value="DUF8212"/>
</dbReference>
<dbReference type="Pfam" id="PF06985">
    <property type="entry name" value="HET"/>
    <property type="match status" value="1"/>
</dbReference>
<sequence length="582" mass="66536">MRLINTKTLELHEFFDENTPPYAILSHAWGDQEVTFQDWQNRQQVKRKGGYWKILKACNEALKHRLEWLWVDTNCIDKSSSAELSEAINSMFAYYQKSEVCFAYLVDVPTANQPEDVLHSQIERSRWFTRGWTLQELIAPKHLIFHAGDWSEIGKNDGTLTFLVTSITQIRDEYLDGQSNIHSASVAERMSWLSKRTTTRTEDMAYCMLGIFNINMPLLYGEGKRAFVRLQEEIMRTSNDHTIFCWEWNEDVPKDWGSLLAPWPTTFEAAGDFCPAISHEISIYSMTNAGLSIRLPTMTTPISTHWVGNWVVVLQATSRPLIAKSHKPRQVACIRVAGHRIGDLLHVSRIPSLPRPMTISEDHVGRSLTQALVVTRKFRLRGEEVRNNESTPDFDDERKLHFLPVVAGQPIRNSQAPKWRFEHLHGEDVSLDSAVGTITLKVDEGGIGVGAIMMEYYDGPSSIASNLLLGAGLENDACNVSVEFGGLSSKVTHNTFIQLPSKERLFRRWSSGSTLDSRDMERILRQWTQQVMLDKFTRPLVSYSQEFNLTMVLERAIDVMRGSRSCYFLIFYKGYFVRALVP</sequence>
<keyword evidence="4" id="KW-1185">Reference proteome</keyword>
<dbReference type="Pfam" id="PF26640">
    <property type="entry name" value="DUF8212"/>
    <property type="match status" value="1"/>
</dbReference>
<evidence type="ECO:0000259" key="1">
    <source>
        <dbReference type="Pfam" id="PF06985"/>
    </source>
</evidence>
<proteinExistence type="predicted"/>
<dbReference type="Proteomes" id="UP000562682">
    <property type="component" value="Unassembled WGS sequence"/>
</dbReference>
<gene>
    <name evidence="3" type="ORF">FDENT_8037</name>
</gene>
<reference evidence="3 4" key="1">
    <citation type="submission" date="2020-05" db="EMBL/GenBank/DDBJ databases">
        <title>Identification and distribution of gene clusters putatively required for synthesis of sphingolipid metabolism inhibitors in phylogenetically diverse species of the filamentous fungus Fusarium.</title>
        <authorList>
            <person name="Kim H.-S."/>
            <person name="Busman M."/>
            <person name="Brown D.W."/>
            <person name="Divon H."/>
            <person name="Uhlig S."/>
            <person name="Proctor R.H."/>
        </authorList>
    </citation>
    <scope>NUCLEOTIDE SEQUENCE [LARGE SCALE GENOMIC DNA]</scope>
    <source>
        <strain evidence="3 4">NRRL 25311</strain>
    </source>
</reference>
<accession>A0A8H5X3Z9</accession>
<dbReference type="PANTHER" id="PTHR10622">
    <property type="entry name" value="HET DOMAIN-CONTAINING PROTEIN"/>
    <property type="match status" value="1"/>
</dbReference>
<organism evidence="3 4">
    <name type="scientific">Fusarium denticulatum</name>
    <dbReference type="NCBI Taxonomy" id="48507"/>
    <lineage>
        <taxon>Eukaryota</taxon>
        <taxon>Fungi</taxon>
        <taxon>Dikarya</taxon>
        <taxon>Ascomycota</taxon>
        <taxon>Pezizomycotina</taxon>
        <taxon>Sordariomycetes</taxon>
        <taxon>Hypocreomycetidae</taxon>
        <taxon>Hypocreales</taxon>
        <taxon>Nectriaceae</taxon>
        <taxon>Fusarium</taxon>
        <taxon>Fusarium fujikuroi species complex</taxon>
    </lineage>
</organism>
<evidence type="ECO:0000313" key="3">
    <source>
        <dbReference type="EMBL" id="KAF5681560.1"/>
    </source>
</evidence>
<name>A0A8H5X3Z9_9HYPO</name>
<comment type="caution">
    <text evidence="3">The sequence shown here is derived from an EMBL/GenBank/DDBJ whole genome shotgun (WGS) entry which is preliminary data.</text>
</comment>
<evidence type="ECO:0000313" key="4">
    <source>
        <dbReference type="Proteomes" id="UP000562682"/>
    </source>
</evidence>
<feature type="domain" description="Heterokaryon incompatibility" evidence="1">
    <location>
        <begin position="22"/>
        <end position="106"/>
    </location>
</feature>
<evidence type="ECO:0000259" key="2">
    <source>
        <dbReference type="Pfam" id="PF26640"/>
    </source>
</evidence>
<feature type="domain" description="DUF8212" evidence="2">
    <location>
        <begin position="225"/>
        <end position="247"/>
    </location>
</feature>
<dbReference type="EMBL" id="JAAOAK010000235">
    <property type="protein sequence ID" value="KAF5681560.1"/>
    <property type="molecule type" value="Genomic_DNA"/>
</dbReference>